<protein>
    <recommendedName>
        <fullName evidence="4">Phytanoyl-CoA dioxygenase family protein</fullName>
    </recommendedName>
</protein>
<reference evidence="2" key="1">
    <citation type="submission" date="2020-06" db="EMBL/GenBank/DDBJ databases">
        <authorList>
            <consortium name="Plant Systems Biology data submission"/>
        </authorList>
    </citation>
    <scope>NUCLEOTIDE SEQUENCE</scope>
    <source>
        <strain evidence="2">D6</strain>
    </source>
</reference>
<dbReference type="InterPro" id="IPR008775">
    <property type="entry name" value="Phytyl_CoA_dOase-like"/>
</dbReference>
<name>A0A9N8E168_9STRA</name>
<dbReference type="AlphaFoldDB" id="A0A9N8E168"/>
<dbReference type="Proteomes" id="UP001153069">
    <property type="component" value="Unassembled WGS sequence"/>
</dbReference>
<evidence type="ECO:0000313" key="3">
    <source>
        <dbReference type="Proteomes" id="UP001153069"/>
    </source>
</evidence>
<evidence type="ECO:0008006" key="4">
    <source>
        <dbReference type="Google" id="ProtNLM"/>
    </source>
</evidence>
<comment type="cofactor">
    <cofactor evidence="1">
        <name>Fe cation</name>
        <dbReference type="ChEBI" id="CHEBI:24875"/>
    </cofactor>
</comment>
<accession>A0A9N8E168</accession>
<dbReference type="SUPFAM" id="SSF51197">
    <property type="entry name" value="Clavaminate synthase-like"/>
    <property type="match status" value="1"/>
</dbReference>
<evidence type="ECO:0000256" key="1">
    <source>
        <dbReference type="ARBA" id="ARBA00001962"/>
    </source>
</evidence>
<sequence length="389" mass="43641">MFATFAHAQYKQNVGGRVISKAEYITKGVASESEIDSLLSLTTDYPLTKELLDEYKQNGFVVLKDFLNTTFSSALEKVIGHNLDELAFPDMLTGCSRKFHGEYYHISITWRFWQQPRIANMISKLALGGDTPYSVTSEILEIQNGPSCIPQWHWDFLTFPQTYEASYTSGAQIWMSSEYVDETIGGGITFVPGSHLWAHEGVDMGSSKHPCFIHNLFEPLSEECQNLLETTKVAPTLAPTDIVVFSRFTLHRSLARDPERPFESGRRLGYTLRLGSGSSIFKRDTMCCFPSHPTSNFDGQIEEGERYDSAAENDNAVYRPMQGPVDSEESILKSGHGMSLSRFLTYSIESTFRQKVHYKLFSAVEQYVNGLAGSQVLDVSYKALPTADS</sequence>
<organism evidence="2 3">
    <name type="scientific">Seminavis robusta</name>
    <dbReference type="NCBI Taxonomy" id="568900"/>
    <lineage>
        <taxon>Eukaryota</taxon>
        <taxon>Sar</taxon>
        <taxon>Stramenopiles</taxon>
        <taxon>Ochrophyta</taxon>
        <taxon>Bacillariophyta</taxon>
        <taxon>Bacillariophyceae</taxon>
        <taxon>Bacillariophycidae</taxon>
        <taxon>Naviculales</taxon>
        <taxon>Naviculaceae</taxon>
        <taxon>Seminavis</taxon>
    </lineage>
</organism>
<dbReference type="PANTHER" id="PTHR20883">
    <property type="entry name" value="PHYTANOYL-COA DIOXYGENASE DOMAIN CONTAINING 1"/>
    <property type="match status" value="1"/>
</dbReference>
<dbReference type="EMBL" id="CAICTM010000404">
    <property type="protein sequence ID" value="CAB9509779.1"/>
    <property type="molecule type" value="Genomic_DNA"/>
</dbReference>
<dbReference type="Pfam" id="PF05721">
    <property type="entry name" value="PhyH"/>
    <property type="match status" value="1"/>
</dbReference>
<dbReference type="PANTHER" id="PTHR20883:SF46">
    <property type="entry name" value="PHYTANOYL-COA HYDROXYLASE"/>
    <property type="match status" value="1"/>
</dbReference>
<gene>
    <name evidence="2" type="ORF">SEMRO_405_G136080.1</name>
</gene>
<keyword evidence="3" id="KW-1185">Reference proteome</keyword>
<proteinExistence type="predicted"/>
<comment type="caution">
    <text evidence="2">The sequence shown here is derived from an EMBL/GenBank/DDBJ whole genome shotgun (WGS) entry which is preliminary data.</text>
</comment>
<dbReference type="Gene3D" id="2.60.120.620">
    <property type="entry name" value="q2cbj1_9rhob like domain"/>
    <property type="match status" value="1"/>
</dbReference>
<evidence type="ECO:0000313" key="2">
    <source>
        <dbReference type="EMBL" id="CAB9509779.1"/>
    </source>
</evidence>